<evidence type="ECO:0000256" key="1">
    <source>
        <dbReference type="SAM" id="Phobius"/>
    </source>
</evidence>
<keyword evidence="1" id="KW-1133">Transmembrane helix</keyword>
<evidence type="ECO:0000313" key="3">
    <source>
        <dbReference type="Proteomes" id="UP001196413"/>
    </source>
</evidence>
<dbReference type="EMBL" id="JAHQIW010004567">
    <property type="protein sequence ID" value="KAJ1362943.1"/>
    <property type="molecule type" value="Genomic_DNA"/>
</dbReference>
<sequence length="123" mass="14026">MTDSVTPRESSRCCGMLHVRTLAFTIAVFEIAFLLYQPINQDTEGRVKLIEKQSLKRPTLSTGGFADDFQCSDKQNWKILKELQPGRRRLISALIPISRKLPRFSLRILANFANLIATITFEL</sequence>
<proteinExistence type="predicted"/>
<evidence type="ECO:0000313" key="2">
    <source>
        <dbReference type="EMBL" id="KAJ1362943.1"/>
    </source>
</evidence>
<keyword evidence="1" id="KW-0812">Transmembrane</keyword>
<reference evidence="2" key="1">
    <citation type="submission" date="2021-06" db="EMBL/GenBank/DDBJ databases">
        <title>Parelaphostrongylus tenuis whole genome reference sequence.</title>
        <authorList>
            <person name="Garwood T.J."/>
            <person name="Larsen P.A."/>
            <person name="Fountain-Jones N.M."/>
            <person name="Garbe J.R."/>
            <person name="Macchietto M.G."/>
            <person name="Kania S.A."/>
            <person name="Gerhold R.W."/>
            <person name="Richards J.E."/>
            <person name="Wolf T.M."/>
        </authorList>
    </citation>
    <scope>NUCLEOTIDE SEQUENCE</scope>
    <source>
        <strain evidence="2">MNPRO001-30</strain>
        <tissue evidence="2">Meninges</tissue>
    </source>
</reference>
<organism evidence="2 3">
    <name type="scientific">Parelaphostrongylus tenuis</name>
    <name type="common">Meningeal worm</name>
    <dbReference type="NCBI Taxonomy" id="148309"/>
    <lineage>
        <taxon>Eukaryota</taxon>
        <taxon>Metazoa</taxon>
        <taxon>Ecdysozoa</taxon>
        <taxon>Nematoda</taxon>
        <taxon>Chromadorea</taxon>
        <taxon>Rhabditida</taxon>
        <taxon>Rhabditina</taxon>
        <taxon>Rhabditomorpha</taxon>
        <taxon>Strongyloidea</taxon>
        <taxon>Metastrongylidae</taxon>
        <taxon>Parelaphostrongylus</taxon>
    </lineage>
</organism>
<accession>A0AAD5MVT9</accession>
<dbReference type="AlphaFoldDB" id="A0AAD5MVT9"/>
<keyword evidence="3" id="KW-1185">Reference proteome</keyword>
<keyword evidence="1" id="KW-0472">Membrane</keyword>
<comment type="caution">
    <text evidence="2">The sequence shown here is derived from an EMBL/GenBank/DDBJ whole genome shotgun (WGS) entry which is preliminary data.</text>
</comment>
<feature type="transmembrane region" description="Helical" evidence="1">
    <location>
        <begin position="17"/>
        <end position="36"/>
    </location>
</feature>
<dbReference type="Proteomes" id="UP001196413">
    <property type="component" value="Unassembled WGS sequence"/>
</dbReference>
<name>A0AAD5MVT9_PARTN</name>
<gene>
    <name evidence="2" type="ORF">KIN20_022672</name>
</gene>
<protein>
    <submittedName>
        <fullName evidence="2">Uncharacterized protein</fullName>
    </submittedName>
</protein>